<dbReference type="AlphaFoldDB" id="A0A553JYD2"/>
<keyword evidence="3" id="KW-1185">Reference proteome</keyword>
<evidence type="ECO:0000256" key="1">
    <source>
        <dbReference type="SAM" id="Phobius"/>
    </source>
</evidence>
<evidence type="ECO:0000313" key="3">
    <source>
        <dbReference type="Proteomes" id="UP000317638"/>
    </source>
</evidence>
<name>A0A553JYD2_9ACTN</name>
<comment type="caution">
    <text evidence="2">The sequence shown here is derived from an EMBL/GenBank/DDBJ whole genome shotgun (WGS) entry which is preliminary data.</text>
</comment>
<evidence type="ECO:0000313" key="2">
    <source>
        <dbReference type="EMBL" id="TRY17468.1"/>
    </source>
</evidence>
<sequence length="129" mass="13056">MQTESGPSHLVSLWTALVGAGLVGLVVIGFGIASVASDHAVFSWGIGLFLIVYGAFVCLGAWLGWKRNSLARGLIVAPALLHIAIAVNLLTGGDTPQKVGAGAALVVLLATVVAAVLPSTREALETKGS</sequence>
<keyword evidence="1" id="KW-1133">Transmembrane helix</keyword>
<protein>
    <submittedName>
        <fullName evidence="2">Uncharacterized protein</fullName>
    </submittedName>
</protein>
<keyword evidence="1" id="KW-0812">Transmembrane</keyword>
<gene>
    <name evidence="2" type="ORF">FOJ82_13145</name>
</gene>
<feature type="transmembrane region" description="Helical" evidence="1">
    <location>
        <begin position="74"/>
        <end position="93"/>
    </location>
</feature>
<reference evidence="2 3" key="1">
    <citation type="submission" date="2019-07" db="EMBL/GenBank/DDBJ databases">
        <authorList>
            <person name="Zhou L.-Y."/>
        </authorList>
    </citation>
    <scope>NUCLEOTIDE SEQUENCE [LARGE SCALE GENOMIC DNA]</scope>
    <source>
        <strain evidence="2 3">YIM 101269</strain>
    </source>
</reference>
<keyword evidence="1" id="KW-0472">Membrane</keyword>
<accession>A0A553JYD2</accession>
<organism evidence="2 3">
    <name type="scientific">Tessaracoccus rhinocerotis</name>
    <dbReference type="NCBI Taxonomy" id="1689449"/>
    <lineage>
        <taxon>Bacteria</taxon>
        <taxon>Bacillati</taxon>
        <taxon>Actinomycetota</taxon>
        <taxon>Actinomycetes</taxon>
        <taxon>Propionibacteriales</taxon>
        <taxon>Propionibacteriaceae</taxon>
        <taxon>Tessaracoccus</taxon>
    </lineage>
</organism>
<feature type="transmembrane region" description="Helical" evidence="1">
    <location>
        <begin position="99"/>
        <end position="117"/>
    </location>
</feature>
<feature type="transmembrane region" description="Helical" evidence="1">
    <location>
        <begin position="12"/>
        <end position="35"/>
    </location>
</feature>
<dbReference type="RefSeq" id="WP_143938932.1">
    <property type="nucleotide sequence ID" value="NZ_VKKG01000005.1"/>
</dbReference>
<proteinExistence type="predicted"/>
<dbReference type="Proteomes" id="UP000317638">
    <property type="component" value="Unassembled WGS sequence"/>
</dbReference>
<dbReference type="OrthoDB" id="9977848at2"/>
<feature type="transmembrane region" description="Helical" evidence="1">
    <location>
        <begin position="41"/>
        <end position="62"/>
    </location>
</feature>
<dbReference type="EMBL" id="VKKG01000005">
    <property type="protein sequence ID" value="TRY17468.1"/>
    <property type="molecule type" value="Genomic_DNA"/>
</dbReference>